<feature type="transmembrane region" description="Helical" evidence="7">
    <location>
        <begin position="144"/>
        <end position="165"/>
    </location>
</feature>
<feature type="domain" description="Citrate transporter-like" evidence="8">
    <location>
        <begin position="16"/>
        <end position="374"/>
    </location>
</feature>
<evidence type="ECO:0000256" key="5">
    <source>
        <dbReference type="ARBA" id="ARBA00022989"/>
    </source>
</evidence>
<evidence type="ECO:0000256" key="6">
    <source>
        <dbReference type="ARBA" id="ARBA00023136"/>
    </source>
</evidence>
<dbReference type="PANTHER" id="PTHR43652:SF2">
    <property type="entry name" value="BASIC AMINO ACID ANTIPORTER YFCC-RELATED"/>
    <property type="match status" value="1"/>
</dbReference>
<gene>
    <name evidence="9" type="ORF">FD01_GL002916</name>
</gene>
<feature type="transmembrane region" description="Helical" evidence="7">
    <location>
        <begin position="409"/>
        <end position="427"/>
    </location>
</feature>
<evidence type="ECO:0000256" key="3">
    <source>
        <dbReference type="ARBA" id="ARBA00022692"/>
    </source>
</evidence>
<keyword evidence="10" id="KW-1185">Reference proteome</keyword>
<name>A0A0R1R4E5_9LACO</name>
<dbReference type="PATRIC" id="fig|1423769.4.peg.3145"/>
<dbReference type="InterPro" id="IPR051679">
    <property type="entry name" value="DASS-Related_Transporters"/>
</dbReference>
<dbReference type="PANTHER" id="PTHR43652">
    <property type="entry name" value="BASIC AMINO ACID ANTIPORTER YFCC-RELATED"/>
    <property type="match status" value="1"/>
</dbReference>
<keyword evidence="5 7" id="KW-1133">Transmembrane helix</keyword>
<dbReference type="Pfam" id="PF03600">
    <property type="entry name" value="CitMHS"/>
    <property type="match status" value="1"/>
</dbReference>
<protein>
    <recommendedName>
        <fullName evidence="8">Citrate transporter-like domain-containing protein</fullName>
    </recommendedName>
</protein>
<evidence type="ECO:0000313" key="9">
    <source>
        <dbReference type="EMBL" id="KRL51942.1"/>
    </source>
</evidence>
<evidence type="ECO:0000256" key="1">
    <source>
        <dbReference type="ARBA" id="ARBA00004141"/>
    </source>
</evidence>
<reference evidence="9 10" key="1">
    <citation type="journal article" date="2015" name="Genome Announc.">
        <title>Expanding the biotechnology potential of lactobacilli through comparative genomics of 213 strains and associated genera.</title>
        <authorList>
            <person name="Sun Z."/>
            <person name="Harris H.M."/>
            <person name="McCann A."/>
            <person name="Guo C."/>
            <person name="Argimon S."/>
            <person name="Zhang W."/>
            <person name="Yang X."/>
            <person name="Jeffery I.B."/>
            <person name="Cooney J.C."/>
            <person name="Kagawa T.F."/>
            <person name="Liu W."/>
            <person name="Song Y."/>
            <person name="Salvetti E."/>
            <person name="Wrobel A."/>
            <person name="Rasinkangas P."/>
            <person name="Parkhill J."/>
            <person name="Rea M.C."/>
            <person name="O'Sullivan O."/>
            <person name="Ritari J."/>
            <person name="Douillard F.P."/>
            <person name="Paul Ross R."/>
            <person name="Yang R."/>
            <person name="Briner A.E."/>
            <person name="Felis G.E."/>
            <person name="de Vos W.M."/>
            <person name="Barrangou R."/>
            <person name="Klaenhammer T.R."/>
            <person name="Caufield P.W."/>
            <person name="Cui Y."/>
            <person name="Zhang H."/>
            <person name="O'Toole P.W."/>
        </authorList>
    </citation>
    <scope>NUCLEOTIDE SEQUENCE [LARGE SCALE GENOMIC DNA]</scope>
    <source>
        <strain evidence="9 10">DSM 13343</strain>
    </source>
</reference>
<keyword evidence="6 7" id="KW-0472">Membrane</keyword>
<feature type="transmembrane region" description="Helical" evidence="7">
    <location>
        <begin position="6"/>
        <end position="24"/>
    </location>
</feature>
<feature type="transmembrane region" description="Helical" evidence="7">
    <location>
        <begin position="314"/>
        <end position="341"/>
    </location>
</feature>
<organism evidence="9 10">
    <name type="scientific">Lacticaseibacillus manihotivorans DSM 13343 = JCM 12514</name>
    <dbReference type="NCBI Taxonomy" id="1423769"/>
    <lineage>
        <taxon>Bacteria</taxon>
        <taxon>Bacillati</taxon>
        <taxon>Bacillota</taxon>
        <taxon>Bacilli</taxon>
        <taxon>Lactobacillales</taxon>
        <taxon>Lactobacillaceae</taxon>
        <taxon>Lacticaseibacillus</taxon>
    </lineage>
</organism>
<feature type="transmembrane region" description="Helical" evidence="7">
    <location>
        <begin position="31"/>
        <end position="51"/>
    </location>
</feature>
<dbReference type="GO" id="GO:0055085">
    <property type="term" value="P:transmembrane transport"/>
    <property type="evidence" value="ECO:0007669"/>
    <property type="project" value="InterPro"/>
</dbReference>
<dbReference type="Proteomes" id="UP000051790">
    <property type="component" value="Unassembled WGS sequence"/>
</dbReference>
<dbReference type="GO" id="GO:0005886">
    <property type="term" value="C:plasma membrane"/>
    <property type="evidence" value="ECO:0007669"/>
    <property type="project" value="TreeGrafter"/>
</dbReference>
<feature type="transmembrane region" description="Helical" evidence="7">
    <location>
        <begin position="95"/>
        <end position="124"/>
    </location>
</feature>
<dbReference type="OrthoDB" id="9765532at2"/>
<evidence type="ECO:0000259" key="8">
    <source>
        <dbReference type="Pfam" id="PF03600"/>
    </source>
</evidence>
<keyword evidence="2" id="KW-0813">Transport</keyword>
<comment type="caution">
    <text evidence="9">The sequence shown here is derived from an EMBL/GenBank/DDBJ whole genome shotgun (WGS) entry which is preliminary data.</text>
</comment>
<dbReference type="AlphaFoldDB" id="A0A0R1R4E5"/>
<sequence>MTIQMMIAIAITVVMIVLIMMDKLPFGAPPLLACLLLVIFGISDIAGAFAGFANSTIIMLAEFMAIIAALQKTTLIVKFKEAMFNLANKGGMRSYILIILIVMLFTSLFGTGSTAFYVLTIGILSTLPYNKKLPPSKVLMPAGFAANHPLIPFNTALQYGILIAVLKSAGIGENVSVLKFAIINVFLSAGFLLNCILQYKFMPDHPIKGQEDDQGKDPEKVAENLVKLPKWKENVTYVVFIAAVVGMLLQGKIGDAGYAIAGLSVAVILITGVLSFDEIRDAISAPIILMSAGVIGVANALGSTGLTNLVGKTVAAVLGTNVNPFVLIFVLCILTSLLATLTGTNIGTVYVFAPLAIATCTKLGIDPRAAASAIVMAGWCGHFLPIDGMPALILGTGKYTAVEFWKFTIPQYFIRLLFLTVGALLVFPA</sequence>
<dbReference type="EMBL" id="AZEU01000055">
    <property type="protein sequence ID" value="KRL51942.1"/>
    <property type="molecule type" value="Genomic_DNA"/>
</dbReference>
<evidence type="ECO:0000313" key="10">
    <source>
        <dbReference type="Proteomes" id="UP000051790"/>
    </source>
</evidence>
<comment type="subcellular location">
    <subcellularLocation>
        <location evidence="1">Membrane</location>
        <topology evidence="1">Multi-pass membrane protein</topology>
    </subcellularLocation>
</comment>
<keyword evidence="4" id="KW-0677">Repeat</keyword>
<feature type="transmembrane region" description="Helical" evidence="7">
    <location>
        <begin position="282"/>
        <end position="302"/>
    </location>
</feature>
<evidence type="ECO:0000256" key="4">
    <source>
        <dbReference type="ARBA" id="ARBA00022737"/>
    </source>
</evidence>
<accession>A0A0R1R4E5</accession>
<feature type="transmembrane region" description="Helical" evidence="7">
    <location>
        <begin position="177"/>
        <end position="199"/>
    </location>
</feature>
<keyword evidence="3 7" id="KW-0812">Transmembrane</keyword>
<evidence type="ECO:0000256" key="2">
    <source>
        <dbReference type="ARBA" id="ARBA00022448"/>
    </source>
</evidence>
<evidence type="ECO:0000256" key="7">
    <source>
        <dbReference type="SAM" id="Phobius"/>
    </source>
</evidence>
<proteinExistence type="predicted"/>
<dbReference type="RefSeq" id="WP_056962626.1">
    <property type="nucleotide sequence ID" value="NZ_AZEU01000055.1"/>
</dbReference>
<dbReference type="InterPro" id="IPR004680">
    <property type="entry name" value="Cit_transptr-like_dom"/>
</dbReference>
<feature type="transmembrane region" description="Helical" evidence="7">
    <location>
        <begin position="258"/>
        <end position="276"/>
    </location>
</feature>
<feature type="transmembrane region" description="Helical" evidence="7">
    <location>
        <begin position="377"/>
        <end position="397"/>
    </location>
</feature>